<name>A0A9P7LB09_9HYPO</name>
<organism evidence="1 2">
    <name type="scientific">Fusarium xylarioides</name>
    <dbReference type="NCBI Taxonomy" id="221167"/>
    <lineage>
        <taxon>Eukaryota</taxon>
        <taxon>Fungi</taxon>
        <taxon>Dikarya</taxon>
        <taxon>Ascomycota</taxon>
        <taxon>Pezizomycotina</taxon>
        <taxon>Sordariomycetes</taxon>
        <taxon>Hypocreomycetidae</taxon>
        <taxon>Hypocreales</taxon>
        <taxon>Nectriaceae</taxon>
        <taxon>Fusarium</taxon>
        <taxon>Fusarium fujikuroi species complex</taxon>
    </lineage>
</organism>
<comment type="caution">
    <text evidence="1">The sequence shown here is derived from an EMBL/GenBank/DDBJ whole genome shotgun (WGS) entry which is preliminary data.</text>
</comment>
<evidence type="ECO:0000313" key="2">
    <source>
        <dbReference type="Proteomes" id="UP000750502"/>
    </source>
</evidence>
<dbReference type="OrthoDB" id="4590860at2759"/>
<evidence type="ECO:0000313" key="1">
    <source>
        <dbReference type="EMBL" id="KAG5771363.1"/>
    </source>
</evidence>
<keyword evidence="2" id="KW-1185">Reference proteome</keyword>
<gene>
    <name evidence="1" type="ORF">H9Q72_002052</name>
</gene>
<dbReference type="Proteomes" id="UP000750502">
    <property type="component" value="Unassembled WGS sequence"/>
</dbReference>
<protein>
    <submittedName>
        <fullName evidence="1">Uncharacterized protein</fullName>
    </submittedName>
</protein>
<reference evidence="1" key="2">
    <citation type="submission" date="2020-10" db="EMBL/GenBank/DDBJ databases">
        <authorList>
            <person name="Peck L.D."/>
            <person name="Nowell R.W."/>
            <person name="Flood J."/>
            <person name="Ryan M.J."/>
            <person name="Barraclough T.G."/>
        </authorList>
    </citation>
    <scope>NUCLEOTIDE SEQUENCE</scope>
    <source>
        <strain evidence="1">IMI 127659i</strain>
    </source>
</reference>
<dbReference type="AlphaFoldDB" id="A0A9P7LB09"/>
<dbReference type="EMBL" id="JADFTT010000039">
    <property type="protein sequence ID" value="KAG5771363.1"/>
    <property type="molecule type" value="Genomic_DNA"/>
</dbReference>
<reference evidence="1" key="1">
    <citation type="journal article" date="2020" name="bioRxiv">
        <title>Historical genomics reveals the evolutionary mechanisms behind multiple outbreaks of the host-specific coffee wilt pathogen Fusarium xylarioides.</title>
        <authorList>
            <person name="Peck D."/>
            <person name="Nowell R.W."/>
            <person name="Flood J."/>
            <person name="Ryan M.J."/>
            <person name="Barraclough T.G."/>
        </authorList>
    </citation>
    <scope>NUCLEOTIDE SEQUENCE</scope>
    <source>
        <strain evidence="1">IMI 127659i</strain>
    </source>
</reference>
<sequence length="180" mass="20353">MKVVSLTAPMNNHGKQSRSQFLNSLLRRPYLKEMELSCSNAQALIPFIDLINEVLESYIRYKPDPALSTTPKDSTSINVYNSPIDDNEIGDGHQDEVYRPRNIDNKIYTEIIAGRMFFFTHFPYSLPKDIITQFFATLRVQIPDLSPRGLQLATHIPCTAASNPGCFRSRTIYGCGFEGS</sequence>
<accession>A0A9P7LB09</accession>
<proteinExistence type="predicted"/>